<comment type="caution">
    <text evidence="1">The sequence shown here is derived from an EMBL/GenBank/DDBJ whole genome shotgun (WGS) entry which is preliminary data.</text>
</comment>
<proteinExistence type="predicted"/>
<evidence type="ECO:0000313" key="2">
    <source>
        <dbReference type="Proteomes" id="UP000655366"/>
    </source>
</evidence>
<organism evidence="1 2">
    <name type="scientific">Arthrobacter terrae</name>
    <dbReference type="NCBI Taxonomy" id="2935737"/>
    <lineage>
        <taxon>Bacteria</taxon>
        <taxon>Bacillati</taxon>
        <taxon>Actinomycetota</taxon>
        <taxon>Actinomycetes</taxon>
        <taxon>Micrococcales</taxon>
        <taxon>Micrococcaceae</taxon>
        <taxon>Arthrobacter</taxon>
    </lineage>
</organism>
<reference evidence="1 2" key="1">
    <citation type="submission" date="2020-11" db="EMBL/GenBank/DDBJ databases">
        <title>Arthrobacter antarcticus sp. nov., isolated from Antarctic Soil.</title>
        <authorList>
            <person name="Li J."/>
        </authorList>
    </citation>
    <scope>NUCLEOTIDE SEQUENCE [LARGE SCALE GENOMIC DNA]</scope>
    <source>
        <strain evidence="1 2">Z1-20</strain>
    </source>
</reference>
<keyword evidence="2" id="KW-1185">Reference proteome</keyword>
<sequence length="157" mass="16557">MASHARRSCVLRRALRSTSVVVLGTGLLAIPVASAQAMFSVSARATVSASTLLLEAPASYGTQVASSCTGKNKKHHLDISVDAFASVAGANYHSLTIRDPSGEIQQEGDLTTQAGRSYSDSRAVAGAWTYEIRGDYRVPGSTNVWMGKPLQGTVICR</sequence>
<dbReference type="AlphaFoldDB" id="A0A931CSD4"/>
<protein>
    <submittedName>
        <fullName evidence="1">Uncharacterized protein</fullName>
    </submittedName>
</protein>
<evidence type="ECO:0000313" key="1">
    <source>
        <dbReference type="EMBL" id="MBG0738848.1"/>
    </source>
</evidence>
<dbReference type="Proteomes" id="UP000655366">
    <property type="component" value="Unassembled WGS sequence"/>
</dbReference>
<gene>
    <name evidence="1" type="ORF">IV500_05360</name>
</gene>
<dbReference type="EMBL" id="JADNYM010000006">
    <property type="protein sequence ID" value="MBG0738848.1"/>
    <property type="molecule type" value="Genomic_DNA"/>
</dbReference>
<dbReference type="RefSeq" id="WP_196395806.1">
    <property type="nucleotide sequence ID" value="NZ_JADNYM010000006.1"/>
</dbReference>
<name>A0A931CSD4_9MICC</name>
<accession>A0A931CSD4</accession>